<comment type="caution">
    <text evidence="3">The sequence shown here is derived from an EMBL/GenBank/DDBJ whole genome shotgun (WGS) entry which is preliminary data.</text>
</comment>
<sequence>MRKIRVGSALLTLGLVLSGCGDGGEDATSSAPAIDIATLDSGNYPTTPTNLEATRVPTSGALQESIRIGAATPYPFQYDARFVFSKGSGGGRHITQADPPYFRGTGIESKDFNALVPGVVAGWRSNGNRRDEPNAGRTVETNTIRFETADQARSAATELFQRTPGSLFQVPNYSDAYIKVEDDPEPIPVQTLRAALVRGDMLLHIQVEDWLGLPYDAAADAMVAQRFFDKQIEMLRMYTPTPLSDIDKLPLDRDKLLAHALPTEEESRPKGTSGAAVYPAQAVLHMEDNAQTMSPAFADAGVDYVAFDAGSIYRSRDESAANRFLAAMNKATLDARDYAEAARPANMPTANCFDKNPAEKHSFVRPTCHGIIGRFVFAVSGTNIQDVHQRAAAQYKLLAALE</sequence>
<organism evidence="3 4">
    <name type="scientific">Nocardia neocaledoniensis</name>
    <dbReference type="NCBI Taxonomy" id="236511"/>
    <lineage>
        <taxon>Bacteria</taxon>
        <taxon>Bacillati</taxon>
        <taxon>Actinomycetota</taxon>
        <taxon>Actinomycetes</taxon>
        <taxon>Mycobacteriales</taxon>
        <taxon>Nocardiaceae</taxon>
        <taxon>Nocardia</taxon>
    </lineage>
</organism>
<name>A0A317NRZ9_9NOCA</name>
<evidence type="ECO:0000313" key="4">
    <source>
        <dbReference type="Proteomes" id="UP000246410"/>
    </source>
</evidence>
<feature type="domain" description="DUF7373" evidence="2">
    <location>
        <begin position="256"/>
        <end position="399"/>
    </location>
</feature>
<evidence type="ECO:0000259" key="1">
    <source>
        <dbReference type="Pfam" id="PF24088"/>
    </source>
</evidence>
<dbReference type="InterPro" id="IPR056463">
    <property type="entry name" value="DUF7373_C"/>
</dbReference>
<gene>
    <name evidence="3" type="ORF">DFR69_103252</name>
</gene>
<protein>
    <submittedName>
        <fullName evidence="3">Uncharacterized protein</fullName>
    </submittedName>
</protein>
<evidence type="ECO:0000259" key="2">
    <source>
        <dbReference type="Pfam" id="PF24092"/>
    </source>
</evidence>
<evidence type="ECO:0000313" key="3">
    <source>
        <dbReference type="EMBL" id="PWV77653.1"/>
    </source>
</evidence>
<dbReference type="RefSeq" id="WP_146229244.1">
    <property type="nucleotide sequence ID" value="NZ_QGTL01000003.1"/>
</dbReference>
<dbReference type="Pfam" id="PF24088">
    <property type="entry name" value="DUF7373"/>
    <property type="match status" value="1"/>
</dbReference>
<dbReference type="AlphaFoldDB" id="A0A317NRZ9"/>
<proteinExistence type="predicted"/>
<reference evidence="3 4" key="1">
    <citation type="submission" date="2018-05" db="EMBL/GenBank/DDBJ databases">
        <title>Genomic Encyclopedia of Type Strains, Phase IV (KMG-IV): sequencing the most valuable type-strain genomes for metagenomic binning, comparative biology and taxonomic classification.</title>
        <authorList>
            <person name="Goeker M."/>
        </authorList>
    </citation>
    <scope>NUCLEOTIDE SEQUENCE [LARGE SCALE GENOMIC DNA]</scope>
    <source>
        <strain evidence="3 4">DSM 44717</strain>
    </source>
</reference>
<dbReference type="EMBL" id="QGTL01000003">
    <property type="protein sequence ID" value="PWV77653.1"/>
    <property type="molecule type" value="Genomic_DNA"/>
</dbReference>
<feature type="domain" description="DUF7373" evidence="1">
    <location>
        <begin position="54"/>
        <end position="251"/>
    </location>
</feature>
<accession>A0A317NRZ9</accession>
<keyword evidence="4" id="KW-1185">Reference proteome</keyword>
<dbReference type="Proteomes" id="UP000246410">
    <property type="component" value="Unassembled WGS sequence"/>
</dbReference>
<dbReference type="PROSITE" id="PS51257">
    <property type="entry name" value="PROKAR_LIPOPROTEIN"/>
    <property type="match status" value="1"/>
</dbReference>
<dbReference type="Pfam" id="PF24092">
    <property type="entry name" value="DUF7373_C"/>
    <property type="match status" value="1"/>
</dbReference>
<dbReference type="InterPro" id="IPR055797">
    <property type="entry name" value="DUF7373"/>
</dbReference>